<name>K1QU22_MAGGI</name>
<dbReference type="SUPFAM" id="SSF57184">
    <property type="entry name" value="Growth factor receptor domain"/>
    <property type="match status" value="1"/>
</dbReference>
<gene>
    <name evidence="1" type="ORF">CGI_10016728</name>
</gene>
<dbReference type="InterPro" id="IPR006149">
    <property type="entry name" value="EB_dom"/>
</dbReference>
<proteinExistence type="predicted"/>
<dbReference type="InterPro" id="IPR009030">
    <property type="entry name" value="Growth_fac_rcpt_cys_sf"/>
</dbReference>
<reference evidence="1" key="1">
    <citation type="journal article" date="2012" name="Nature">
        <title>The oyster genome reveals stress adaptation and complexity of shell formation.</title>
        <authorList>
            <person name="Zhang G."/>
            <person name="Fang X."/>
            <person name="Guo X."/>
            <person name="Li L."/>
            <person name="Luo R."/>
            <person name="Xu F."/>
            <person name="Yang P."/>
            <person name="Zhang L."/>
            <person name="Wang X."/>
            <person name="Qi H."/>
            <person name="Xiong Z."/>
            <person name="Que H."/>
            <person name="Xie Y."/>
            <person name="Holland P.W."/>
            <person name="Paps J."/>
            <person name="Zhu Y."/>
            <person name="Wu F."/>
            <person name="Chen Y."/>
            <person name="Wang J."/>
            <person name="Peng C."/>
            <person name="Meng J."/>
            <person name="Yang L."/>
            <person name="Liu J."/>
            <person name="Wen B."/>
            <person name="Zhang N."/>
            <person name="Huang Z."/>
            <person name="Zhu Q."/>
            <person name="Feng Y."/>
            <person name="Mount A."/>
            <person name="Hedgecock D."/>
            <person name="Xu Z."/>
            <person name="Liu Y."/>
            <person name="Domazet-Loso T."/>
            <person name="Du Y."/>
            <person name="Sun X."/>
            <person name="Zhang S."/>
            <person name="Liu B."/>
            <person name="Cheng P."/>
            <person name="Jiang X."/>
            <person name="Li J."/>
            <person name="Fan D."/>
            <person name="Wang W."/>
            <person name="Fu W."/>
            <person name="Wang T."/>
            <person name="Wang B."/>
            <person name="Zhang J."/>
            <person name="Peng Z."/>
            <person name="Li Y."/>
            <person name="Li N."/>
            <person name="Wang J."/>
            <person name="Chen M."/>
            <person name="He Y."/>
            <person name="Tan F."/>
            <person name="Song X."/>
            <person name="Zheng Q."/>
            <person name="Huang R."/>
            <person name="Yang H."/>
            <person name="Du X."/>
            <person name="Chen L."/>
            <person name="Yang M."/>
            <person name="Gaffney P.M."/>
            <person name="Wang S."/>
            <person name="Luo L."/>
            <person name="She Z."/>
            <person name="Ming Y."/>
            <person name="Huang W."/>
            <person name="Zhang S."/>
            <person name="Huang B."/>
            <person name="Zhang Y."/>
            <person name="Qu T."/>
            <person name="Ni P."/>
            <person name="Miao G."/>
            <person name="Wang J."/>
            <person name="Wang Q."/>
            <person name="Steinberg C.E."/>
            <person name="Wang H."/>
            <person name="Li N."/>
            <person name="Qian L."/>
            <person name="Zhang G."/>
            <person name="Li Y."/>
            <person name="Yang H."/>
            <person name="Liu X."/>
            <person name="Wang J."/>
            <person name="Yin Y."/>
            <person name="Wang J."/>
        </authorList>
    </citation>
    <scope>NUCLEOTIDE SEQUENCE [LARGE SCALE GENOMIC DNA]</scope>
    <source>
        <strain evidence="1">05x7-T-G4-1.051#20</strain>
    </source>
</reference>
<dbReference type="InParanoid" id="K1QU22"/>
<dbReference type="AlphaFoldDB" id="K1QU22"/>
<protein>
    <submittedName>
        <fullName evidence="1">Uncharacterized protein</fullName>
    </submittedName>
</protein>
<dbReference type="EMBL" id="JH816759">
    <property type="protein sequence ID" value="EKC32455.1"/>
    <property type="molecule type" value="Genomic_DNA"/>
</dbReference>
<accession>K1QU22</accession>
<sequence length="224" mass="25064">MQNEQCQESKSSGESKHDRCVCKPGYILSNLACYEGNLALNQSCSFSEQCLGSPYASCLEGMCSCIVGYTAENSTECVQKEAKIGTTLGALFGGLLLGVILTTVAVAIIYRRSKTHVNKREEPTVAFADNNRYSLAKIVDHGTFKNIQTKDKKQEVSPYACSKETWIYDNVYSKPRNRQTQEAVYNHLHEQVKQDDDDYYDHACAASAHIRDMEDYSHVQQTTS</sequence>
<organism evidence="1">
    <name type="scientific">Magallana gigas</name>
    <name type="common">Pacific oyster</name>
    <name type="synonym">Crassostrea gigas</name>
    <dbReference type="NCBI Taxonomy" id="29159"/>
    <lineage>
        <taxon>Eukaryota</taxon>
        <taxon>Metazoa</taxon>
        <taxon>Spiralia</taxon>
        <taxon>Lophotrochozoa</taxon>
        <taxon>Mollusca</taxon>
        <taxon>Bivalvia</taxon>
        <taxon>Autobranchia</taxon>
        <taxon>Pteriomorphia</taxon>
        <taxon>Ostreida</taxon>
        <taxon>Ostreoidea</taxon>
        <taxon>Ostreidae</taxon>
        <taxon>Magallana</taxon>
    </lineage>
</organism>
<dbReference type="Pfam" id="PF01683">
    <property type="entry name" value="EB"/>
    <property type="match status" value="1"/>
</dbReference>
<dbReference type="HOGENOM" id="CLU_1236126_0_0_1"/>
<evidence type="ECO:0000313" key="1">
    <source>
        <dbReference type="EMBL" id="EKC32455.1"/>
    </source>
</evidence>